<dbReference type="RefSeq" id="WP_191270957.1">
    <property type="nucleotide sequence ID" value="NZ_BNDS01000004.1"/>
</dbReference>
<dbReference type="Proteomes" id="UP000637074">
    <property type="component" value="Unassembled WGS sequence"/>
</dbReference>
<dbReference type="NCBIfam" id="TIGR00022">
    <property type="entry name" value="YhcH/YjgK/YiaL family protein"/>
    <property type="match status" value="1"/>
</dbReference>
<dbReference type="InterPro" id="IPR004375">
    <property type="entry name" value="NanQ/TabA/YiaL"/>
</dbReference>
<protein>
    <recommendedName>
        <fullName evidence="3">YhcH/YjgK/YiaL family protein</fullName>
    </recommendedName>
</protein>
<gene>
    <name evidence="1" type="ORF">AM1BK_13150</name>
</gene>
<evidence type="ECO:0000313" key="1">
    <source>
        <dbReference type="EMBL" id="GHH97772.1"/>
    </source>
</evidence>
<dbReference type="SUPFAM" id="SSF51197">
    <property type="entry name" value="Clavaminate synthase-like"/>
    <property type="match status" value="1"/>
</dbReference>
<keyword evidence="2" id="KW-1185">Reference proteome</keyword>
<dbReference type="Pfam" id="PF04074">
    <property type="entry name" value="DUF386"/>
    <property type="match status" value="1"/>
</dbReference>
<comment type="caution">
    <text evidence="1">The sequence shown here is derived from an EMBL/GenBank/DDBJ whole genome shotgun (WGS) entry which is preliminary data.</text>
</comment>
<evidence type="ECO:0000313" key="2">
    <source>
        <dbReference type="Proteomes" id="UP000637074"/>
    </source>
</evidence>
<dbReference type="Gene3D" id="2.60.120.370">
    <property type="entry name" value="YhcH/YjgK/YiaL"/>
    <property type="match status" value="1"/>
</dbReference>
<dbReference type="PANTHER" id="PTHR34986:SF1">
    <property type="entry name" value="PROTEIN YIAL"/>
    <property type="match status" value="1"/>
</dbReference>
<proteinExistence type="predicted"/>
<name>A0ABQ3MZB4_9BACI</name>
<dbReference type="InterPro" id="IPR037012">
    <property type="entry name" value="NanQ/TabA/YiaL_sf"/>
</dbReference>
<dbReference type="EMBL" id="BNDS01000004">
    <property type="protein sequence ID" value="GHH97772.1"/>
    <property type="molecule type" value="Genomic_DNA"/>
</dbReference>
<sequence>MIVDHFSHFDFYRGMNKKFDQVFAYIQQTDFETLEPGTYELDGKELFFNLFEYETKSEEERIWESHKKYVDIHLILEGQEFIGYELFDRMSMKEAYHEDDDYYLMDGPLQSMNKLEKGDFAIYYPQDVHKTGIMVNGPEKVRKAVFKVKL</sequence>
<organism evidence="1 2">
    <name type="scientific">Neobacillus kokaensis</name>
    <dbReference type="NCBI Taxonomy" id="2759023"/>
    <lineage>
        <taxon>Bacteria</taxon>
        <taxon>Bacillati</taxon>
        <taxon>Bacillota</taxon>
        <taxon>Bacilli</taxon>
        <taxon>Bacillales</taxon>
        <taxon>Bacillaceae</taxon>
        <taxon>Neobacillus</taxon>
    </lineage>
</organism>
<evidence type="ECO:0008006" key="3">
    <source>
        <dbReference type="Google" id="ProtNLM"/>
    </source>
</evidence>
<dbReference type="PANTHER" id="PTHR34986">
    <property type="entry name" value="EVOLVED BETA-GALACTOSIDASE SUBUNIT BETA"/>
    <property type="match status" value="1"/>
</dbReference>
<accession>A0ABQ3MZB4</accession>
<reference evidence="1 2" key="1">
    <citation type="journal article" date="2022" name="Int. J. Syst. Evol. Microbiol.">
        <title>Neobacillus kokaensis sp. nov., isolated from soil.</title>
        <authorList>
            <person name="Yuki K."/>
            <person name="Matsubara H."/>
            <person name="Yamaguchi S."/>
        </authorList>
    </citation>
    <scope>NUCLEOTIDE SEQUENCE [LARGE SCALE GENOMIC DNA]</scope>
    <source>
        <strain evidence="1 2">LOB 377</strain>
    </source>
</reference>